<dbReference type="GO" id="GO:0006310">
    <property type="term" value="P:DNA recombination"/>
    <property type="evidence" value="ECO:0007669"/>
    <property type="project" value="UniProtKB-KW"/>
</dbReference>
<evidence type="ECO:0000256" key="1">
    <source>
        <dbReference type="ARBA" id="ARBA00023172"/>
    </source>
</evidence>
<name>X1LPM7_9ZZZZ</name>
<dbReference type="InterPro" id="IPR050090">
    <property type="entry name" value="Tyrosine_recombinase_XerCD"/>
</dbReference>
<dbReference type="SUPFAM" id="SSF56349">
    <property type="entry name" value="DNA breaking-rejoining enzymes"/>
    <property type="match status" value="1"/>
</dbReference>
<dbReference type="InterPro" id="IPR002104">
    <property type="entry name" value="Integrase_catalytic"/>
</dbReference>
<sequence>AMLEVCGEDARLRYRYLGLRNTAIISLFVATGLRLEELAKINLSDFDPRLQQLSVMGKGRKMRAVPINGEARKSLKRYLGVRGDGGDSLWKSDEGNPLSPYSIQIMIARLKRRAGVNGGGGPHRFRHYFATKYLEAGGDINSLRLLLGHSTLDMVLKYSKFVDVQKALSSHEQFNPLDHLYRGRNHKVGWGGRY</sequence>
<dbReference type="AlphaFoldDB" id="X1LPM7"/>
<accession>X1LPM7</accession>
<feature type="non-terminal residue" evidence="3">
    <location>
        <position position="1"/>
    </location>
</feature>
<proteinExistence type="predicted"/>
<keyword evidence="1" id="KW-0233">DNA recombination</keyword>
<gene>
    <name evidence="3" type="ORF">S06H3_37159</name>
</gene>
<protein>
    <recommendedName>
        <fullName evidence="2">Tyr recombinase domain-containing protein</fullName>
    </recommendedName>
</protein>
<dbReference type="InterPro" id="IPR013762">
    <property type="entry name" value="Integrase-like_cat_sf"/>
</dbReference>
<dbReference type="PANTHER" id="PTHR30349:SF81">
    <property type="entry name" value="TYROSINE RECOMBINASE XERC"/>
    <property type="match status" value="1"/>
</dbReference>
<reference evidence="3" key="1">
    <citation type="journal article" date="2014" name="Front. Microbiol.">
        <title>High frequency of phylogenetically diverse reductive dehalogenase-homologous genes in deep subseafloor sedimentary metagenomes.</title>
        <authorList>
            <person name="Kawai M."/>
            <person name="Futagami T."/>
            <person name="Toyoda A."/>
            <person name="Takaki Y."/>
            <person name="Nishi S."/>
            <person name="Hori S."/>
            <person name="Arai W."/>
            <person name="Tsubouchi T."/>
            <person name="Morono Y."/>
            <person name="Uchiyama I."/>
            <person name="Ito T."/>
            <person name="Fujiyama A."/>
            <person name="Inagaki F."/>
            <person name="Takami H."/>
        </authorList>
    </citation>
    <scope>NUCLEOTIDE SEQUENCE</scope>
    <source>
        <strain evidence="3">Expedition CK06-06</strain>
    </source>
</reference>
<dbReference type="PROSITE" id="PS51898">
    <property type="entry name" value="TYR_RECOMBINASE"/>
    <property type="match status" value="1"/>
</dbReference>
<evidence type="ECO:0000313" key="3">
    <source>
        <dbReference type="EMBL" id="GAI21317.1"/>
    </source>
</evidence>
<dbReference type="EMBL" id="BARV01022551">
    <property type="protein sequence ID" value="GAI21317.1"/>
    <property type="molecule type" value="Genomic_DNA"/>
</dbReference>
<dbReference type="InterPro" id="IPR011010">
    <property type="entry name" value="DNA_brk_join_enz"/>
</dbReference>
<dbReference type="GO" id="GO:0003677">
    <property type="term" value="F:DNA binding"/>
    <property type="evidence" value="ECO:0007669"/>
    <property type="project" value="InterPro"/>
</dbReference>
<evidence type="ECO:0000259" key="2">
    <source>
        <dbReference type="PROSITE" id="PS51898"/>
    </source>
</evidence>
<feature type="domain" description="Tyr recombinase" evidence="2">
    <location>
        <begin position="1"/>
        <end position="172"/>
    </location>
</feature>
<dbReference type="PANTHER" id="PTHR30349">
    <property type="entry name" value="PHAGE INTEGRASE-RELATED"/>
    <property type="match status" value="1"/>
</dbReference>
<dbReference type="Gene3D" id="1.10.443.10">
    <property type="entry name" value="Intergrase catalytic core"/>
    <property type="match status" value="1"/>
</dbReference>
<dbReference type="GO" id="GO:0015074">
    <property type="term" value="P:DNA integration"/>
    <property type="evidence" value="ECO:0007669"/>
    <property type="project" value="InterPro"/>
</dbReference>
<organism evidence="3">
    <name type="scientific">marine sediment metagenome</name>
    <dbReference type="NCBI Taxonomy" id="412755"/>
    <lineage>
        <taxon>unclassified sequences</taxon>
        <taxon>metagenomes</taxon>
        <taxon>ecological metagenomes</taxon>
    </lineage>
</organism>
<comment type="caution">
    <text evidence="3">The sequence shown here is derived from an EMBL/GenBank/DDBJ whole genome shotgun (WGS) entry which is preliminary data.</text>
</comment>
<dbReference type="Pfam" id="PF00589">
    <property type="entry name" value="Phage_integrase"/>
    <property type="match status" value="1"/>
</dbReference>